<dbReference type="GO" id="GO:0019062">
    <property type="term" value="P:virion attachment to host cell"/>
    <property type="evidence" value="ECO:0007669"/>
    <property type="project" value="InterPro"/>
</dbReference>
<reference evidence="3 4" key="1">
    <citation type="submission" date="2018-06" db="EMBL/GenBank/DDBJ databases">
        <title>Isolation of heavy metals resistant Paenibacillus silvae NC2 from Gold-Copper mine in ZiJin, China.</title>
        <authorList>
            <person name="Xu J."/>
            <person name="Mazhar H.S."/>
            <person name="Rensing C."/>
        </authorList>
    </citation>
    <scope>NUCLEOTIDE SEQUENCE [LARGE SCALE GENOMIC DNA]</scope>
    <source>
        <strain evidence="3 4">NC2</strain>
    </source>
</reference>
<dbReference type="GO" id="GO:0046718">
    <property type="term" value="P:symbiont entry into host cell"/>
    <property type="evidence" value="ECO:0007669"/>
    <property type="project" value="InterPro"/>
</dbReference>
<proteinExistence type="predicted"/>
<dbReference type="AlphaFoldDB" id="A0A2W6NGH2"/>
<dbReference type="InterPro" id="IPR049304">
    <property type="entry name" value="Gly_rich_dom"/>
</dbReference>
<organism evidence="3 4">
    <name type="scientific">Paenibacillus silvae</name>
    <dbReference type="NCBI Taxonomy" id="1325358"/>
    <lineage>
        <taxon>Bacteria</taxon>
        <taxon>Bacillati</taxon>
        <taxon>Bacillota</taxon>
        <taxon>Bacilli</taxon>
        <taxon>Bacillales</taxon>
        <taxon>Paenibacillaceae</taxon>
        <taxon>Paenibacillus</taxon>
    </lineage>
</organism>
<feature type="compositionally biased region" description="Gly residues" evidence="1">
    <location>
        <begin position="307"/>
        <end position="321"/>
    </location>
</feature>
<accession>A0A2W6NGH2</accession>
<dbReference type="EMBL" id="QKWW01000055">
    <property type="protein sequence ID" value="PZT54128.1"/>
    <property type="molecule type" value="Genomic_DNA"/>
</dbReference>
<name>A0A2W6NGH2_9BACL</name>
<protein>
    <recommendedName>
        <fullName evidence="2">Glycine-rich domain-containing protein</fullName>
    </recommendedName>
</protein>
<feature type="region of interest" description="Disordered" evidence="1">
    <location>
        <begin position="307"/>
        <end position="330"/>
    </location>
</feature>
<sequence length="452" mass="44155">MEGLNMPIETKRLKLPLPLGNESVSRVGINSIFEKIDEGVATLEDLEELRQLVSEIDVPDASLTQKGIVQLSNDTESDNEQEAATLKAVKAAYDRGSEGVTAAQSAQAIINNRDGYGTTTNSGNAYTVTLTPAPTAYVDGLRITIKINSANTGAVTINVNGLGAKGVLKSNGSDLTANGIRANSVYSLVYNGTAFILQGEGGGNPITGVQTYNVPGSFTFVVPDGISRLIAHIWGGGGGGGGGSAVGWGGGGGGAGAYIAVMIPVFPGQEIPIVVGSRGLGNNASLTGSQGGTSSVGNFKAYGGGGGGGATSSASGRGGESGTHLIAGSSNSLGFQTAPTGVSIKMSTSEQILGYTGGGGALGNTTGNTLGGGGGASSGDMGGGNGAQYELGGLTPTSFFNFQGADGGKGGNGSGAATAGGFGAGGGGAGASGTPELRIGGNGGYGRVILIW</sequence>
<evidence type="ECO:0000313" key="4">
    <source>
        <dbReference type="Proteomes" id="UP000249204"/>
    </source>
</evidence>
<dbReference type="Proteomes" id="UP000249204">
    <property type="component" value="Unassembled WGS sequence"/>
</dbReference>
<dbReference type="Pfam" id="PF21722">
    <property type="entry name" value="Gly_rich_2"/>
    <property type="match status" value="1"/>
</dbReference>
<feature type="domain" description="Glycine-rich" evidence="2">
    <location>
        <begin position="215"/>
        <end position="451"/>
    </location>
</feature>
<gene>
    <name evidence="3" type="ORF">DN757_19045</name>
</gene>
<evidence type="ECO:0000256" key="1">
    <source>
        <dbReference type="SAM" id="MobiDB-lite"/>
    </source>
</evidence>
<comment type="caution">
    <text evidence="3">The sequence shown here is derived from an EMBL/GenBank/DDBJ whole genome shotgun (WGS) entry which is preliminary data.</text>
</comment>
<dbReference type="Pfam" id="PF03406">
    <property type="entry name" value="Phage_fiber_2"/>
    <property type="match status" value="1"/>
</dbReference>
<evidence type="ECO:0000313" key="3">
    <source>
        <dbReference type="EMBL" id="PZT54128.1"/>
    </source>
</evidence>
<evidence type="ECO:0000259" key="2">
    <source>
        <dbReference type="Pfam" id="PF21722"/>
    </source>
</evidence>
<dbReference type="InterPro" id="IPR005068">
    <property type="entry name" value="Phage_lambda_Stf-r2"/>
</dbReference>